<evidence type="ECO:0000313" key="6">
    <source>
        <dbReference type="Proteomes" id="UP000183843"/>
    </source>
</evidence>
<reference evidence="5 6" key="1">
    <citation type="submission" date="2016-10" db="EMBL/GenBank/DDBJ databases">
        <authorList>
            <person name="de Groot N.N."/>
        </authorList>
    </citation>
    <scope>NUCLEOTIDE SEQUENCE [LARGE SCALE GENOMIC DNA]</scope>
    <source>
        <strain evidence="5 6">L14</strain>
    </source>
</reference>
<dbReference type="SUPFAM" id="SSF50475">
    <property type="entry name" value="FMN-binding split barrel"/>
    <property type="match status" value="1"/>
</dbReference>
<evidence type="ECO:0000313" key="5">
    <source>
        <dbReference type="EMBL" id="SFA70979.1"/>
    </source>
</evidence>
<keyword evidence="2" id="KW-0285">Flavoprotein</keyword>
<dbReference type="PANTHER" id="PTHR43567">
    <property type="entry name" value="FLAVOREDOXIN-RELATED-RELATED"/>
    <property type="match status" value="1"/>
</dbReference>
<dbReference type="Pfam" id="PF01613">
    <property type="entry name" value="Flavin_Reduct"/>
    <property type="match status" value="1"/>
</dbReference>
<dbReference type="Gene3D" id="2.30.110.10">
    <property type="entry name" value="Electron Transport, Fmn-binding Protein, Chain A"/>
    <property type="match status" value="1"/>
</dbReference>
<dbReference type="GO" id="GO:0016646">
    <property type="term" value="F:oxidoreductase activity, acting on the CH-NH group of donors, NAD or NADP as acceptor"/>
    <property type="evidence" value="ECO:0007669"/>
    <property type="project" value="UniProtKB-ARBA"/>
</dbReference>
<dbReference type="PANTHER" id="PTHR43567:SF1">
    <property type="entry name" value="FLAVOREDOXIN"/>
    <property type="match status" value="1"/>
</dbReference>
<dbReference type="RefSeq" id="WP_074811872.1">
    <property type="nucleotide sequence ID" value="NZ_FOJX01000001.1"/>
</dbReference>
<dbReference type="Proteomes" id="UP000183843">
    <property type="component" value="Unassembled WGS sequence"/>
</dbReference>
<organism evidence="5 6">
    <name type="scientific">Selenomonas ruminantium</name>
    <dbReference type="NCBI Taxonomy" id="971"/>
    <lineage>
        <taxon>Bacteria</taxon>
        <taxon>Bacillati</taxon>
        <taxon>Bacillota</taxon>
        <taxon>Negativicutes</taxon>
        <taxon>Selenomonadales</taxon>
        <taxon>Selenomonadaceae</taxon>
        <taxon>Selenomonas</taxon>
    </lineage>
</organism>
<gene>
    <name evidence="5" type="ORF">SAMN05216587_101238</name>
</gene>
<protein>
    <submittedName>
        <fullName evidence="5">NADH-FMN oxidoreductase RutF, flavin reductase (DIM6/NTAB) family</fullName>
    </submittedName>
</protein>
<comment type="similarity">
    <text evidence="3">Belongs to the flavoredoxin family.</text>
</comment>
<dbReference type="SMART" id="SM00903">
    <property type="entry name" value="Flavin_Reduct"/>
    <property type="match status" value="1"/>
</dbReference>
<evidence type="ECO:0000256" key="2">
    <source>
        <dbReference type="ARBA" id="ARBA00022630"/>
    </source>
</evidence>
<sequence length="185" mass="20096">MSVEFTGKKACIAPEGVFIIGTYDESGVPNAMNAAWGAQSDFDEITLFLAKHKTTENIKHTKAFTVAFATKDTVEIADYFGVETGNKVNKIEKAGCHVHKSAHVNAPIIEEFPVTLECECVSYSDETGILVGKIIAQQADEAVLTDGVVDYDKLQPIIFDIATKTYRLVGPVVGKAFHDGLKLKN</sequence>
<evidence type="ECO:0000256" key="3">
    <source>
        <dbReference type="ARBA" id="ARBA00038054"/>
    </source>
</evidence>
<dbReference type="InterPro" id="IPR052174">
    <property type="entry name" value="Flavoredoxin"/>
</dbReference>
<dbReference type="InterPro" id="IPR002563">
    <property type="entry name" value="Flavin_Rdtase-like_dom"/>
</dbReference>
<proteinExistence type="inferred from homology"/>
<dbReference type="AlphaFoldDB" id="A0A1I0V3Q9"/>
<feature type="domain" description="Flavin reductase like" evidence="4">
    <location>
        <begin position="10"/>
        <end position="153"/>
    </location>
</feature>
<name>A0A1I0V3Q9_SELRU</name>
<evidence type="ECO:0000259" key="4">
    <source>
        <dbReference type="SMART" id="SM00903"/>
    </source>
</evidence>
<dbReference type="GO" id="GO:0010181">
    <property type="term" value="F:FMN binding"/>
    <property type="evidence" value="ECO:0007669"/>
    <property type="project" value="InterPro"/>
</dbReference>
<accession>A0A1I0V3Q9</accession>
<evidence type="ECO:0000256" key="1">
    <source>
        <dbReference type="ARBA" id="ARBA00001917"/>
    </source>
</evidence>
<dbReference type="EMBL" id="FOJX01000001">
    <property type="protein sequence ID" value="SFA70979.1"/>
    <property type="molecule type" value="Genomic_DNA"/>
</dbReference>
<dbReference type="InterPro" id="IPR012349">
    <property type="entry name" value="Split_barrel_FMN-bd"/>
</dbReference>
<comment type="cofactor">
    <cofactor evidence="1">
        <name>FMN</name>
        <dbReference type="ChEBI" id="CHEBI:58210"/>
    </cofactor>
</comment>